<keyword evidence="3 5" id="KW-0131">Cell cycle</keyword>
<dbReference type="Gene3D" id="3.30.110.150">
    <property type="entry name" value="SepF-like protein"/>
    <property type="match status" value="1"/>
</dbReference>
<dbReference type="GO" id="GO:0005737">
    <property type="term" value="C:cytoplasm"/>
    <property type="evidence" value="ECO:0007669"/>
    <property type="project" value="UniProtKB-SubCell"/>
</dbReference>
<dbReference type="RefSeq" id="WP_009553642.1">
    <property type="nucleotide sequence ID" value="NZ_CALVCX010000074.1"/>
</dbReference>
<keyword evidence="5" id="KW-0963">Cytoplasm</keyword>
<comment type="subcellular location">
    <subcellularLocation>
        <location evidence="5">Cytoplasm</location>
    </subcellularLocation>
    <text evidence="5">Localizes to the division site, in a FtsZ-dependent manner.</text>
</comment>
<dbReference type="Pfam" id="PF04472">
    <property type="entry name" value="SepF"/>
    <property type="match status" value="1"/>
</dbReference>
<dbReference type="GO" id="GO:0000917">
    <property type="term" value="P:division septum assembly"/>
    <property type="evidence" value="ECO:0007669"/>
    <property type="project" value="UniProtKB-KW"/>
</dbReference>
<dbReference type="KEGG" id="lsw:GTO87_05430"/>
<comment type="similarity">
    <text evidence="5">Belongs to the SepF family.</text>
</comment>
<dbReference type="PANTHER" id="PTHR35798">
    <property type="entry name" value="CELL DIVISION PROTEIN SEPF"/>
    <property type="match status" value="1"/>
</dbReference>
<evidence type="ECO:0000313" key="7">
    <source>
        <dbReference type="Proteomes" id="UP000510886"/>
    </source>
</evidence>
<reference evidence="6 7" key="1">
    <citation type="submission" date="2020-01" db="EMBL/GenBank/DDBJ databases">
        <title>Complete and circular genome sequences of six lactobacillus isolates from horses.</title>
        <authorList>
            <person name="Hassan H.M."/>
        </authorList>
    </citation>
    <scope>NUCLEOTIDE SEQUENCE [LARGE SCALE GENOMIC DNA]</scope>
    <source>
        <strain evidence="6 7">1A</strain>
    </source>
</reference>
<evidence type="ECO:0000256" key="4">
    <source>
        <dbReference type="ARBA" id="ARBA00044936"/>
    </source>
</evidence>
<dbReference type="Proteomes" id="UP000510886">
    <property type="component" value="Chromosome"/>
</dbReference>
<protein>
    <recommendedName>
        <fullName evidence="5">Cell division protein SepF</fullName>
    </recommendedName>
</protein>
<evidence type="ECO:0000313" key="6">
    <source>
        <dbReference type="EMBL" id="QLL78091.1"/>
    </source>
</evidence>
<keyword evidence="1 5" id="KW-0132">Cell division</keyword>
<dbReference type="AlphaFoldDB" id="A0A7H9EKK6"/>
<comment type="function">
    <text evidence="4 5">Cell division protein that is part of the divisome complex and is recruited early to the Z-ring. Probably stimulates Z-ring formation, perhaps through the cross-linking of FtsZ protofilaments. Its function overlaps with FtsA.</text>
</comment>
<dbReference type="HAMAP" id="MF_01197">
    <property type="entry name" value="SepF"/>
    <property type="match status" value="1"/>
</dbReference>
<proteinExistence type="inferred from homology"/>
<evidence type="ECO:0000256" key="5">
    <source>
        <dbReference type="HAMAP-Rule" id="MF_01197"/>
    </source>
</evidence>
<organism evidence="6 7">
    <name type="scientific">Ligilactobacillus saerimneri</name>
    <dbReference type="NCBI Taxonomy" id="228229"/>
    <lineage>
        <taxon>Bacteria</taxon>
        <taxon>Bacillati</taxon>
        <taxon>Bacillota</taxon>
        <taxon>Bacilli</taxon>
        <taxon>Lactobacillales</taxon>
        <taxon>Lactobacillaceae</taxon>
        <taxon>Ligilactobacillus</taxon>
    </lineage>
</organism>
<dbReference type="InterPro" id="IPR038594">
    <property type="entry name" value="SepF-like_sf"/>
</dbReference>
<dbReference type="GO" id="GO:0043093">
    <property type="term" value="P:FtsZ-dependent cytokinesis"/>
    <property type="evidence" value="ECO:0007669"/>
    <property type="project" value="UniProtKB-UniRule"/>
</dbReference>
<evidence type="ECO:0000256" key="1">
    <source>
        <dbReference type="ARBA" id="ARBA00022618"/>
    </source>
</evidence>
<gene>
    <name evidence="5 6" type="primary">sepF</name>
    <name evidence="6" type="ORF">GTO87_05430</name>
</gene>
<dbReference type="InterPro" id="IPR007561">
    <property type="entry name" value="Cell_div_SepF/SepF-rel"/>
</dbReference>
<evidence type="ECO:0000256" key="2">
    <source>
        <dbReference type="ARBA" id="ARBA00023210"/>
    </source>
</evidence>
<accession>A0A7H9EKK6</accession>
<keyword evidence="2 5" id="KW-0717">Septation</keyword>
<comment type="subunit">
    <text evidence="5">Homodimer. Interacts with FtsZ.</text>
</comment>
<sequence>MSFSDRINNWFGSSETYEDYDVPPESENNTKVMSLVSARKEMEAQKEHKIILFEPRVFSDVKVIGNHLLNGEPAIINFQRMEEDQALRIVDFLSGIVFAQNGDIKRIGEQIFLCTPEQYRVEGDLTDSLARKYRRE</sequence>
<evidence type="ECO:0000256" key="3">
    <source>
        <dbReference type="ARBA" id="ARBA00023306"/>
    </source>
</evidence>
<dbReference type="EMBL" id="CP047418">
    <property type="protein sequence ID" value="QLL78091.1"/>
    <property type="molecule type" value="Genomic_DNA"/>
</dbReference>
<dbReference type="InterPro" id="IPR023052">
    <property type="entry name" value="Cell_div_SepF"/>
</dbReference>
<name>A0A7H9EKK6_9LACO</name>
<dbReference type="PANTHER" id="PTHR35798:SF1">
    <property type="entry name" value="CELL DIVISION PROTEIN SEPF"/>
    <property type="match status" value="1"/>
</dbReference>